<evidence type="ECO:0000256" key="1">
    <source>
        <dbReference type="ARBA" id="ARBA00022574"/>
    </source>
</evidence>
<dbReference type="SUPFAM" id="SSF50978">
    <property type="entry name" value="WD40 repeat-like"/>
    <property type="match status" value="1"/>
</dbReference>
<evidence type="ECO:0000256" key="3">
    <source>
        <dbReference type="ARBA" id="ARBA00043952"/>
    </source>
</evidence>
<dbReference type="InterPro" id="IPR052415">
    <property type="entry name" value="Diphthine_MTase"/>
</dbReference>
<dbReference type="GeneID" id="92081668"/>
<evidence type="ECO:0000313" key="6">
    <source>
        <dbReference type="Proteomes" id="UP001391051"/>
    </source>
</evidence>
<gene>
    <name evidence="5" type="ORF">PG986_012384</name>
</gene>
<keyword evidence="6" id="KW-1185">Reference proteome</keyword>
<feature type="compositionally biased region" description="Acidic residues" evidence="4">
    <location>
        <begin position="45"/>
        <end position="58"/>
    </location>
</feature>
<organism evidence="5 6">
    <name type="scientific">Apiospora aurea</name>
    <dbReference type="NCBI Taxonomy" id="335848"/>
    <lineage>
        <taxon>Eukaryota</taxon>
        <taxon>Fungi</taxon>
        <taxon>Dikarya</taxon>
        <taxon>Ascomycota</taxon>
        <taxon>Pezizomycotina</taxon>
        <taxon>Sordariomycetes</taxon>
        <taxon>Xylariomycetidae</taxon>
        <taxon>Amphisphaeriales</taxon>
        <taxon>Apiosporaceae</taxon>
        <taxon>Apiospora</taxon>
    </lineage>
</organism>
<dbReference type="PANTHER" id="PTHR46042">
    <property type="entry name" value="DIPHTHINE METHYLTRANSFERASE"/>
    <property type="match status" value="1"/>
</dbReference>
<dbReference type="RefSeq" id="XP_066695302.1">
    <property type="nucleotide sequence ID" value="XM_066848606.1"/>
</dbReference>
<keyword evidence="1" id="KW-0853">WD repeat</keyword>
<reference evidence="5 6" key="1">
    <citation type="submission" date="2023-01" db="EMBL/GenBank/DDBJ databases">
        <title>Analysis of 21 Apiospora genomes using comparative genomics revels a genus with tremendous synthesis potential of carbohydrate active enzymes and secondary metabolites.</title>
        <authorList>
            <person name="Sorensen T."/>
        </authorList>
    </citation>
    <scope>NUCLEOTIDE SEQUENCE [LARGE SCALE GENOMIC DNA]</scope>
    <source>
        <strain evidence="5 6">CBS 24483</strain>
    </source>
</reference>
<feature type="region of interest" description="Disordered" evidence="4">
    <location>
        <begin position="43"/>
        <end position="66"/>
    </location>
</feature>
<evidence type="ECO:0000313" key="5">
    <source>
        <dbReference type="EMBL" id="KAK7943271.1"/>
    </source>
</evidence>
<dbReference type="InterPro" id="IPR036322">
    <property type="entry name" value="WD40_repeat_dom_sf"/>
</dbReference>
<evidence type="ECO:0000256" key="4">
    <source>
        <dbReference type="SAM" id="MobiDB-lite"/>
    </source>
</evidence>
<protein>
    <submittedName>
        <fullName evidence="5">WD-40 repeat-containing protein</fullName>
    </submittedName>
</protein>
<sequence length="410" mass="45079">MEQARLITSRQSLTLELPPSCIEFCPASPQHFVVGTYNLEKEEAPAEEGDAGFDDDGDTTQVAARQSQNRNGSLVVFQFDDDNDEVRHVQTVQQPSAILDLHFHPQKGKSDILAVVSSTGTLSFFKLEASQRNAAATLTELATHQPLGGDGNTLFLSCCWHPVLPNMISVTTSTFEVHVFRIDDAWNVLEASEEPVLAHTLEAWTVAFSPALHGVTDQRLSTIYSGGDDSMLLQAACNIQTDTPHIDAVHSVIRTKGHGAGVTAILPLDITFENNARVVLTGSYDDHLRVYAAYESGPETMAMRAQSLQEINLDGGVWRLKLVSLHKQSDCWEAVVLASCMHAGSRILRVMGSPKMEECAVEVVARFEEHKSMNYGSDFHPGSELPGRDLKVISTSFYDKLLCFWVLPHT</sequence>
<proteinExistence type="predicted"/>
<dbReference type="InterPro" id="IPR015943">
    <property type="entry name" value="WD40/YVTN_repeat-like_dom_sf"/>
</dbReference>
<dbReference type="EMBL" id="JAQQWE010000008">
    <property type="protein sequence ID" value="KAK7943271.1"/>
    <property type="molecule type" value="Genomic_DNA"/>
</dbReference>
<dbReference type="Proteomes" id="UP001391051">
    <property type="component" value="Unassembled WGS sequence"/>
</dbReference>
<keyword evidence="2" id="KW-0677">Repeat</keyword>
<comment type="pathway">
    <text evidence="3">Protein modification.</text>
</comment>
<name>A0ABR1PZT9_9PEZI</name>
<accession>A0ABR1PZT9</accession>
<evidence type="ECO:0000256" key="2">
    <source>
        <dbReference type="ARBA" id="ARBA00022737"/>
    </source>
</evidence>
<comment type="caution">
    <text evidence="5">The sequence shown here is derived from an EMBL/GenBank/DDBJ whole genome shotgun (WGS) entry which is preliminary data.</text>
</comment>
<dbReference type="Gene3D" id="2.130.10.10">
    <property type="entry name" value="YVTN repeat-like/Quinoprotein amine dehydrogenase"/>
    <property type="match status" value="1"/>
</dbReference>
<dbReference type="PANTHER" id="PTHR46042:SF1">
    <property type="entry name" value="DIPHTHINE METHYLTRANSFERASE"/>
    <property type="match status" value="1"/>
</dbReference>